<gene>
    <name evidence="2" type="ORF">K491DRAFT_690688</name>
</gene>
<keyword evidence="3" id="KW-1185">Reference proteome</keyword>
<dbReference type="PROSITE" id="PS51257">
    <property type="entry name" value="PROKAR_LIPOPROTEIN"/>
    <property type="match status" value="1"/>
</dbReference>
<reference evidence="2" key="1">
    <citation type="journal article" date="2020" name="Stud. Mycol.">
        <title>101 Dothideomycetes genomes: a test case for predicting lifestyles and emergence of pathogens.</title>
        <authorList>
            <person name="Haridas S."/>
            <person name="Albert R."/>
            <person name="Binder M."/>
            <person name="Bloem J."/>
            <person name="Labutti K."/>
            <person name="Salamov A."/>
            <person name="Andreopoulos B."/>
            <person name="Baker S."/>
            <person name="Barry K."/>
            <person name="Bills G."/>
            <person name="Bluhm B."/>
            <person name="Cannon C."/>
            <person name="Castanera R."/>
            <person name="Culley D."/>
            <person name="Daum C."/>
            <person name="Ezra D."/>
            <person name="Gonzalez J."/>
            <person name="Henrissat B."/>
            <person name="Kuo A."/>
            <person name="Liang C."/>
            <person name="Lipzen A."/>
            <person name="Lutzoni F."/>
            <person name="Magnuson J."/>
            <person name="Mondo S."/>
            <person name="Nolan M."/>
            <person name="Ohm R."/>
            <person name="Pangilinan J."/>
            <person name="Park H.-J."/>
            <person name="Ramirez L."/>
            <person name="Alfaro M."/>
            <person name="Sun H."/>
            <person name="Tritt A."/>
            <person name="Yoshinaga Y."/>
            <person name="Zwiers L.-H."/>
            <person name="Turgeon B."/>
            <person name="Goodwin S."/>
            <person name="Spatafora J."/>
            <person name="Crous P."/>
            <person name="Grigoriev I."/>
        </authorList>
    </citation>
    <scope>NUCLEOTIDE SEQUENCE</scope>
    <source>
        <strain evidence="2">CBS 122681</strain>
    </source>
</reference>
<organism evidence="2 3">
    <name type="scientific">Lophiostoma macrostomum CBS 122681</name>
    <dbReference type="NCBI Taxonomy" id="1314788"/>
    <lineage>
        <taxon>Eukaryota</taxon>
        <taxon>Fungi</taxon>
        <taxon>Dikarya</taxon>
        <taxon>Ascomycota</taxon>
        <taxon>Pezizomycotina</taxon>
        <taxon>Dothideomycetes</taxon>
        <taxon>Pleosporomycetidae</taxon>
        <taxon>Pleosporales</taxon>
        <taxon>Lophiostomataceae</taxon>
        <taxon>Lophiostoma</taxon>
    </lineage>
</organism>
<dbReference type="InterPro" id="IPR015867">
    <property type="entry name" value="N-reg_PII/ATP_PRibTrfase_C"/>
</dbReference>
<dbReference type="OrthoDB" id="15981at2759"/>
<dbReference type="PANTHER" id="PTHR41774:SF1">
    <property type="entry name" value="NGG1P INTERACTING FACTOR NIF3"/>
    <property type="match status" value="1"/>
</dbReference>
<evidence type="ECO:0000313" key="3">
    <source>
        <dbReference type="Proteomes" id="UP000799324"/>
    </source>
</evidence>
<proteinExistence type="predicted"/>
<dbReference type="SUPFAM" id="SSF102705">
    <property type="entry name" value="NIF3 (NGG1p interacting factor 3)-like"/>
    <property type="match status" value="1"/>
</dbReference>
<evidence type="ECO:0000256" key="1">
    <source>
        <dbReference type="ARBA" id="ARBA00020998"/>
    </source>
</evidence>
<dbReference type="EMBL" id="MU004321">
    <property type="protein sequence ID" value="KAF2657796.1"/>
    <property type="molecule type" value="Genomic_DNA"/>
</dbReference>
<evidence type="ECO:0000313" key="2">
    <source>
        <dbReference type="EMBL" id="KAF2657796.1"/>
    </source>
</evidence>
<dbReference type="Gene3D" id="3.30.70.120">
    <property type="match status" value="1"/>
</dbReference>
<accession>A0A6A6TED5</accession>
<dbReference type="Proteomes" id="UP000799324">
    <property type="component" value="Unassembled WGS sequence"/>
</dbReference>
<dbReference type="AlphaFoldDB" id="A0A6A6TED5"/>
<dbReference type="PANTHER" id="PTHR41774">
    <property type="match status" value="1"/>
</dbReference>
<protein>
    <recommendedName>
        <fullName evidence="1">ATP phosphoribosyltransferase</fullName>
    </recommendedName>
</protein>
<sequence length="112" mass="12215">MSAPQKFKLIFFVPPSALQACKTAIFTAGAGRYPGPGNYTECAFTSKGVGQFRPGDAARPNIGEVGKLEEVEELRVETLCVGKDVTVKAVEALKKAHPYEEPAYEVYKLEDF</sequence>
<name>A0A6A6TED5_9PLEO</name>
<dbReference type="InterPro" id="IPR036069">
    <property type="entry name" value="DUF34/NIF3_sf"/>
</dbReference>